<dbReference type="AlphaFoldDB" id="A0A1Z5JZ09"/>
<dbReference type="InterPro" id="IPR006592">
    <property type="entry name" value="RNA_pol_N"/>
</dbReference>
<feature type="domain" description="RNA polymerase N-terminal" evidence="6">
    <location>
        <begin position="1"/>
        <end position="143"/>
    </location>
</feature>
<dbReference type="SUPFAM" id="SSF64484">
    <property type="entry name" value="beta and beta-prime subunits of DNA dependent RNA-polymerase"/>
    <property type="match status" value="1"/>
</dbReference>
<dbReference type="InParanoid" id="A0A1Z5JZ09"/>
<dbReference type="GO" id="GO:0005665">
    <property type="term" value="C:RNA polymerase II, core complex"/>
    <property type="evidence" value="ECO:0007669"/>
    <property type="project" value="TreeGrafter"/>
</dbReference>
<evidence type="ECO:0000313" key="8">
    <source>
        <dbReference type="Proteomes" id="UP000198406"/>
    </source>
</evidence>
<dbReference type="InterPro" id="IPR000722">
    <property type="entry name" value="RNA_pol_asu"/>
</dbReference>
<evidence type="ECO:0000256" key="5">
    <source>
        <dbReference type="ARBA" id="ARBA00023163"/>
    </source>
</evidence>
<dbReference type="OrthoDB" id="35661at2759"/>
<keyword evidence="8" id="KW-1185">Reference proteome</keyword>
<dbReference type="GO" id="GO:0006351">
    <property type="term" value="P:DNA-templated transcription"/>
    <property type="evidence" value="ECO:0007669"/>
    <property type="project" value="InterPro"/>
</dbReference>
<protein>
    <recommendedName>
        <fullName evidence="1">DNA-directed RNA polymerase</fullName>
        <ecNumber evidence="1">2.7.7.6</ecNumber>
    </recommendedName>
</protein>
<dbReference type="GO" id="GO:0003677">
    <property type="term" value="F:DNA binding"/>
    <property type="evidence" value="ECO:0007669"/>
    <property type="project" value="InterPro"/>
</dbReference>
<evidence type="ECO:0000256" key="1">
    <source>
        <dbReference type="ARBA" id="ARBA00012418"/>
    </source>
</evidence>
<comment type="caution">
    <text evidence="7">The sequence shown here is derived from an EMBL/GenBank/DDBJ whole genome shotgun (WGS) entry which is preliminary data.</text>
</comment>
<evidence type="ECO:0000256" key="4">
    <source>
        <dbReference type="ARBA" id="ARBA00022695"/>
    </source>
</evidence>
<keyword evidence="3" id="KW-0808">Transferase</keyword>
<dbReference type="Gene3D" id="2.40.40.20">
    <property type="match status" value="1"/>
</dbReference>
<accession>A0A1Z5JZ09</accession>
<dbReference type="PANTHER" id="PTHR19376">
    <property type="entry name" value="DNA-DIRECTED RNA POLYMERASE"/>
    <property type="match status" value="1"/>
</dbReference>
<keyword evidence="4" id="KW-0548">Nucleotidyltransferase</keyword>
<dbReference type="EC" id="2.7.7.6" evidence="1"/>
<keyword evidence="5" id="KW-0804">Transcription</keyword>
<dbReference type="Proteomes" id="UP000198406">
    <property type="component" value="Unassembled WGS sequence"/>
</dbReference>
<gene>
    <name evidence="7" type="ORF">FisN_3Lu057</name>
</gene>
<dbReference type="SMART" id="SM00663">
    <property type="entry name" value="RPOLA_N"/>
    <property type="match status" value="1"/>
</dbReference>
<dbReference type="Pfam" id="PF00623">
    <property type="entry name" value="RNA_pol_Rpb1_2"/>
    <property type="match status" value="1"/>
</dbReference>
<evidence type="ECO:0000313" key="7">
    <source>
        <dbReference type="EMBL" id="GAX19112.1"/>
    </source>
</evidence>
<evidence type="ECO:0000256" key="2">
    <source>
        <dbReference type="ARBA" id="ARBA00022478"/>
    </source>
</evidence>
<evidence type="ECO:0000256" key="3">
    <source>
        <dbReference type="ARBA" id="ARBA00022679"/>
    </source>
</evidence>
<dbReference type="InterPro" id="IPR045867">
    <property type="entry name" value="DNA-dir_RpoC_beta_prime"/>
</dbReference>
<reference evidence="7 8" key="1">
    <citation type="journal article" date="2015" name="Plant Cell">
        <title>Oil accumulation by the oleaginous diatom Fistulifera solaris as revealed by the genome and transcriptome.</title>
        <authorList>
            <person name="Tanaka T."/>
            <person name="Maeda Y."/>
            <person name="Veluchamy A."/>
            <person name="Tanaka M."/>
            <person name="Abida H."/>
            <person name="Marechal E."/>
            <person name="Bowler C."/>
            <person name="Muto M."/>
            <person name="Sunaga Y."/>
            <person name="Tanaka M."/>
            <person name="Yoshino T."/>
            <person name="Taniguchi T."/>
            <person name="Fukuda Y."/>
            <person name="Nemoto M."/>
            <person name="Matsumoto M."/>
            <person name="Wong P.S."/>
            <person name="Aburatani S."/>
            <person name="Fujibuchi W."/>
        </authorList>
    </citation>
    <scope>NUCLEOTIDE SEQUENCE [LARGE SCALE GENOMIC DNA]</scope>
    <source>
        <strain evidence="7 8">JPCC DA0580</strain>
    </source>
</reference>
<sequence length="143" mass="16005">MNNEIRGLPQITQRSGRPLKTIAHRWKGKEVRIRDNLMGKRVDFSARTVITADPNLGIQQVGVPRSVAMNLTVPVRVIAFNMHELSQTVANGPTQHPGGKHIIQSELLLSHGWIVERQRCRFVQSTAFIAQNEYHGAPRQGAV</sequence>
<dbReference type="GO" id="GO:0003899">
    <property type="term" value="F:DNA-directed RNA polymerase activity"/>
    <property type="evidence" value="ECO:0007669"/>
    <property type="project" value="UniProtKB-EC"/>
</dbReference>
<dbReference type="Gene3D" id="3.30.1490.180">
    <property type="entry name" value="RNA polymerase ii"/>
    <property type="match status" value="1"/>
</dbReference>
<organism evidence="7 8">
    <name type="scientific">Fistulifera solaris</name>
    <name type="common">Oleaginous diatom</name>
    <dbReference type="NCBI Taxonomy" id="1519565"/>
    <lineage>
        <taxon>Eukaryota</taxon>
        <taxon>Sar</taxon>
        <taxon>Stramenopiles</taxon>
        <taxon>Ochrophyta</taxon>
        <taxon>Bacillariophyta</taxon>
        <taxon>Bacillariophyceae</taxon>
        <taxon>Bacillariophycidae</taxon>
        <taxon>Naviculales</taxon>
        <taxon>Naviculaceae</taxon>
        <taxon>Fistulifera</taxon>
    </lineage>
</organism>
<dbReference type="EMBL" id="BDSP01000134">
    <property type="protein sequence ID" value="GAX19112.1"/>
    <property type="molecule type" value="Genomic_DNA"/>
</dbReference>
<keyword evidence="2" id="KW-0240">DNA-directed RNA polymerase</keyword>
<evidence type="ECO:0000259" key="6">
    <source>
        <dbReference type="SMART" id="SM00663"/>
    </source>
</evidence>
<proteinExistence type="predicted"/>
<name>A0A1Z5JZ09_FISSO</name>
<dbReference type="PANTHER" id="PTHR19376:SF37">
    <property type="entry name" value="DNA-DIRECTED RNA POLYMERASE II SUBUNIT RPB1"/>
    <property type="match status" value="1"/>
</dbReference>